<name>A0A6A4VYX6_AMPAM</name>
<dbReference type="Proteomes" id="UP000440578">
    <property type="component" value="Unassembled WGS sequence"/>
</dbReference>
<feature type="compositionally biased region" description="Low complexity" evidence="1">
    <location>
        <begin position="72"/>
        <end position="94"/>
    </location>
</feature>
<protein>
    <submittedName>
        <fullName evidence="2">Spermatogenesis-associated protein 22</fullName>
    </submittedName>
</protein>
<evidence type="ECO:0000256" key="1">
    <source>
        <dbReference type="SAM" id="MobiDB-lite"/>
    </source>
</evidence>
<evidence type="ECO:0000313" key="2">
    <source>
        <dbReference type="EMBL" id="KAF0295088.1"/>
    </source>
</evidence>
<dbReference type="EMBL" id="VIIS01001637">
    <property type="protein sequence ID" value="KAF0295088.1"/>
    <property type="molecule type" value="Genomic_DNA"/>
</dbReference>
<reference evidence="2 3" key="1">
    <citation type="submission" date="2019-07" db="EMBL/GenBank/DDBJ databases">
        <title>Draft genome assembly of a fouling barnacle, Amphibalanus amphitrite (Darwin, 1854): The first reference genome for Thecostraca.</title>
        <authorList>
            <person name="Kim W."/>
        </authorList>
    </citation>
    <scope>NUCLEOTIDE SEQUENCE [LARGE SCALE GENOMIC DNA]</scope>
    <source>
        <strain evidence="2">SNU_AA5</strain>
        <tissue evidence="2">Soma without cirri and trophi</tissue>
    </source>
</reference>
<organism evidence="2 3">
    <name type="scientific">Amphibalanus amphitrite</name>
    <name type="common">Striped barnacle</name>
    <name type="synonym">Balanus amphitrite</name>
    <dbReference type="NCBI Taxonomy" id="1232801"/>
    <lineage>
        <taxon>Eukaryota</taxon>
        <taxon>Metazoa</taxon>
        <taxon>Ecdysozoa</taxon>
        <taxon>Arthropoda</taxon>
        <taxon>Crustacea</taxon>
        <taxon>Multicrustacea</taxon>
        <taxon>Cirripedia</taxon>
        <taxon>Thoracica</taxon>
        <taxon>Thoracicalcarea</taxon>
        <taxon>Balanomorpha</taxon>
        <taxon>Balanoidea</taxon>
        <taxon>Balanidae</taxon>
        <taxon>Amphibalaninae</taxon>
        <taxon>Amphibalanus</taxon>
    </lineage>
</organism>
<feature type="region of interest" description="Disordered" evidence="1">
    <location>
        <begin position="26"/>
        <end position="101"/>
    </location>
</feature>
<comment type="caution">
    <text evidence="2">The sequence shown here is derived from an EMBL/GenBank/DDBJ whole genome shotgun (WGS) entry which is preliminary data.</text>
</comment>
<feature type="compositionally biased region" description="Pro residues" evidence="1">
    <location>
        <begin position="26"/>
        <end position="38"/>
    </location>
</feature>
<accession>A0A6A4VYX6</accession>
<keyword evidence="3" id="KW-1185">Reference proteome</keyword>
<evidence type="ECO:0000313" key="3">
    <source>
        <dbReference type="Proteomes" id="UP000440578"/>
    </source>
</evidence>
<dbReference type="AlphaFoldDB" id="A0A6A4VYX6"/>
<gene>
    <name evidence="2" type="primary">SPATA22</name>
    <name evidence="2" type="ORF">FJT64_007338</name>
</gene>
<sequence>MQPAHGPAGWEPVGSFRAAPCHAEYPPYPAPAGPPSRYPAPGGGWPTEASFQQPHGPAAAPVVPQRGHRPAEPAVAAGAPATALGGPGAAGDAPQKTPPPLSTDTRVVCGPLSRLAALPADPRRWLVLLAQLEEPPAAGGPRRRFTVREPDGTRTECVYYELERPLPALHAGKWVRCVGRLDARGVFVCVTARPAARQDIGLHRQLQQLAQQPAADGK</sequence>
<proteinExistence type="predicted"/>